<proteinExistence type="predicted"/>
<protein>
    <submittedName>
        <fullName evidence="1">Uncharacterized protein</fullName>
    </submittedName>
</protein>
<keyword evidence="1" id="KW-0614">Plasmid</keyword>
<name>A0A0H5Q7V9_9ZZZZ</name>
<sequence>MKLKSLGKNELDIEDAELHIYLRNGNEFAIEVSPAMLDLLVAGCGIQLKPQSDGGIKFSRLCDKDIAECMLPRVNRVWLDQDE</sequence>
<geneLocation type="plasmid" evidence="1">
    <name>pRGRH1836</name>
</geneLocation>
<reference evidence="1" key="2">
    <citation type="submission" date="2015-07" db="EMBL/GenBank/DDBJ databases">
        <title>Plasmids, circular viruses and viroids from rat gut.</title>
        <authorList>
            <person name="Jorgensen T.J."/>
            <person name="Hansen M.A."/>
            <person name="Xu Z."/>
            <person name="Tabak M.A."/>
            <person name="Sorensen S.J."/>
            <person name="Hansen L.H."/>
        </authorList>
    </citation>
    <scope>NUCLEOTIDE SEQUENCE</scope>
    <source>
        <plasmid evidence="1">pRGRH1836</plasmid>
    </source>
</reference>
<dbReference type="EMBL" id="LN854333">
    <property type="protein sequence ID" value="CRY98091.1"/>
    <property type="molecule type" value="Genomic_DNA"/>
</dbReference>
<evidence type="ECO:0000313" key="1">
    <source>
        <dbReference type="EMBL" id="CRY98091.1"/>
    </source>
</evidence>
<dbReference type="AlphaFoldDB" id="A0A0H5Q7V9"/>
<accession>A0A0H5Q7V9</accession>
<reference evidence="1" key="1">
    <citation type="submission" date="2015-06" db="EMBL/GenBank/DDBJ databases">
        <authorList>
            <person name="Joergensen T."/>
        </authorList>
    </citation>
    <scope>NUCLEOTIDE SEQUENCE</scope>
    <source>
        <plasmid evidence="1">pRGRH1836</plasmid>
    </source>
</reference>
<organism evidence="1">
    <name type="scientific">uncultured prokaryote</name>
    <dbReference type="NCBI Taxonomy" id="198431"/>
    <lineage>
        <taxon>unclassified sequences</taxon>
        <taxon>environmental samples</taxon>
    </lineage>
</organism>